<dbReference type="Gene3D" id="3.40.50.10190">
    <property type="entry name" value="BRCT domain"/>
    <property type="match status" value="1"/>
</dbReference>
<accession>A0A059EY98</accession>
<name>A0A059EY98_9MICR</name>
<dbReference type="GO" id="GO:0006974">
    <property type="term" value="P:DNA damage response"/>
    <property type="evidence" value="ECO:0007669"/>
    <property type="project" value="TreeGrafter"/>
</dbReference>
<dbReference type="PANTHER" id="PTHR46677">
    <property type="entry name" value="SMC5-SMC6 COMPLEX LOCALIZATION FACTOR PROTEIN 1"/>
    <property type="match status" value="1"/>
</dbReference>
<dbReference type="InterPro" id="IPR042479">
    <property type="entry name" value="Slf1"/>
</dbReference>
<dbReference type="PROSITE" id="PS50172">
    <property type="entry name" value="BRCT"/>
    <property type="match status" value="1"/>
</dbReference>
<gene>
    <name evidence="2" type="ORF">H312_02697</name>
</gene>
<keyword evidence="3" id="KW-1185">Reference proteome</keyword>
<reference evidence="2 3" key="2">
    <citation type="submission" date="2014-03" db="EMBL/GenBank/DDBJ databases">
        <title>The Genome Sequence of Anncaliia algerae insect isolate PRA339.</title>
        <authorList>
            <consortium name="The Broad Institute Genome Sequencing Platform"/>
            <consortium name="The Broad Institute Genome Sequencing Center for Infectious Disease"/>
            <person name="Cuomo C."/>
            <person name="Becnel J."/>
            <person name="Sanscrainte N."/>
            <person name="Walker B."/>
            <person name="Young S.K."/>
            <person name="Zeng Q."/>
            <person name="Gargeya S."/>
            <person name="Fitzgerald M."/>
            <person name="Haas B."/>
            <person name="Abouelleil A."/>
            <person name="Alvarado L."/>
            <person name="Arachchi H.M."/>
            <person name="Berlin A.M."/>
            <person name="Chapman S.B."/>
            <person name="Dewar J."/>
            <person name="Goldberg J."/>
            <person name="Griggs A."/>
            <person name="Gujja S."/>
            <person name="Hansen M."/>
            <person name="Howarth C."/>
            <person name="Imamovic A."/>
            <person name="Larimer J."/>
            <person name="McCowan C."/>
            <person name="Murphy C."/>
            <person name="Neiman D."/>
            <person name="Pearson M."/>
            <person name="Priest M."/>
            <person name="Roberts A."/>
            <person name="Saif S."/>
            <person name="Shea T."/>
            <person name="Sisk P."/>
            <person name="Sykes S."/>
            <person name="Wortman J."/>
            <person name="Nusbaum C."/>
            <person name="Birren B."/>
        </authorList>
    </citation>
    <scope>NUCLEOTIDE SEQUENCE [LARGE SCALE GENOMIC DNA]</scope>
    <source>
        <strain evidence="2 3">PRA339</strain>
    </source>
</reference>
<dbReference type="EMBL" id="KK365220">
    <property type="protein sequence ID" value="KCZ79895.1"/>
    <property type="molecule type" value="Genomic_DNA"/>
</dbReference>
<dbReference type="CDD" id="cd17738">
    <property type="entry name" value="BRCT_TopBP1_rpt7"/>
    <property type="match status" value="1"/>
</dbReference>
<dbReference type="Proteomes" id="UP000030655">
    <property type="component" value="Unassembled WGS sequence"/>
</dbReference>
<reference evidence="3" key="1">
    <citation type="submission" date="2013-02" db="EMBL/GenBank/DDBJ databases">
        <authorList>
            <consortium name="The Broad Institute Genome Sequencing Platform"/>
            <person name="Cuomo C."/>
            <person name="Becnel J."/>
            <person name="Sanscrainte N."/>
            <person name="Walker B."/>
            <person name="Young S.K."/>
            <person name="Zeng Q."/>
            <person name="Gargeya S."/>
            <person name="Fitzgerald M."/>
            <person name="Haas B."/>
            <person name="Abouelleil A."/>
            <person name="Alvarado L."/>
            <person name="Arachchi H.M."/>
            <person name="Berlin A.M."/>
            <person name="Chapman S.B."/>
            <person name="Dewar J."/>
            <person name="Goldberg J."/>
            <person name="Griggs A."/>
            <person name="Gujja S."/>
            <person name="Hansen M."/>
            <person name="Howarth C."/>
            <person name="Imamovic A."/>
            <person name="Larimer J."/>
            <person name="McCowan C."/>
            <person name="Murphy C."/>
            <person name="Neiman D."/>
            <person name="Pearson M."/>
            <person name="Priest M."/>
            <person name="Roberts A."/>
            <person name="Saif S."/>
            <person name="Shea T."/>
            <person name="Sisk P."/>
            <person name="Sykes S."/>
            <person name="Wortman J."/>
            <person name="Nusbaum C."/>
            <person name="Birren B."/>
        </authorList>
    </citation>
    <scope>NUCLEOTIDE SEQUENCE [LARGE SCALE GENOMIC DNA]</scope>
    <source>
        <strain evidence="3">PRA339</strain>
    </source>
</reference>
<dbReference type="PANTHER" id="PTHR46677:SF1">
    <property type="entry name" value="SMC5-SMC6 COMPLEX LOCALIZATION FACTOR PROTEIN 1"/>
    <property type="match status" value="1"/>
</dbReference>
<dbReference type="OrthoDB" id="342264at2759"/>
<organism evidence="2 3">
    <name type="scientific">Anncaliia algerae PRA339</name>
    <dbReference type="NCBI Taxonomy" id="1288291"/>
    <lineage>
        <taxon>Eukaryota</taxon>
        <taxon>Fungi</taxon>
        <taxon>Fungi incertae sedis</taxon>
        <taxon>Microsporidia</taxon>
        <taxon>Tubulinosematoidea</taxon>
        <taxon>Tubulinosematidae</taxon>
        <taxon>Anncaliia</taxon>
    </lineage>
</organism>
<feature type="domain" description="BRCT" evidence="1">
    <location>
        <begin position="264"/>
        <end position="340"/>
    </location>
</feature>
<dbReference type="GO" id="GO:0035861">
    <property type="term" value="C:site of double-strand break"/>
    <property type="evidence" value="ECO:0007669"/>
    <property type="project" value="TreeGrafter"/>
</dbReference>
<evidence type="ECO:0000259" key="1">
    <source>
        <dbReference type="PROSITE" id="PS50172"/>
    </source>
</evidence>
<dbReference type="HOGENOM" id="CLU_530068_0_0_1"/>
<proteinExistence type="predicted"/>
<dbReference type="AlphaFoldDB" id="A0A059EY98"/>
<protein>
    <recommendedName>
        <fullName evidence="1">BRCT domain-containing protein</fullName>
    </recommendedName>
</protein>
<dbReference type="GO" id="GO:2000781">
    <property type="term" value="P:positive regulation of double-strand break repair"/>
    <property type="evidence" value="ECO:0007669"/>
    <property type="project" value="InterPro"/>
</dbReference>
<dbReference type="STRING" id="1288291.A0A059EY98"/>
<dbReference type="VEuPathDB" id="MicrosporidiaDB:H312_02697"/>
<dbReference type="SMART" id="SM00292">
    <property type="entry name" value="BRCT"/>
    <property type="match status" value="3"/>
</dbReference>
<sequence>MNISQELDFSFSPEILNTFPSKIYVCTTGITKTELQCYEIPPHVILQEKLTLSTNYLIAHRSIITPKYNQAYKWKIPILKPSFFINNTINRVKLYEGLIFTTNNIYNQIYINYFTNQGAIYSDILTNVTDFMISDISSEKEEFCLKKGIPIIKTNEVFLNDLNLFVKKEPIPLIKAGLELFSEKVFLVDERLPKNIFNKLKRIILKNNGRRVSLECDSVDFILTDKFDDNFKQKEKLFYYFFIFDCDNCNGFIMPDIYAVYKSKMVNLFNNSTFFISLEDKIETSNKIRSLGGKVVNKNGNYVNYHIVDKKELSHNEKTVDWLNECLSTLKITKESKPTLFTDCKRILYLQPKRKIFQFTGLPTLFKNKAIELLKSYNLTYVDSETFYHEKEMTTHLIMGKINTSEKFLSAVANGCWILKPEFIDEFDNSDNFNYSKYEWVLDDTIEKHDRRLVGCIRPWRRYVANTNKPAFFNWRVKFYCDDEKKMNYQRVIINGGGVIDNNDFNLIIKSKNYKDEVPESDVKSTDYIFLYLYRRQE</sequence>
<evidence type="ECO:0000313" key="2">
    <source>
        <dbReference type="EMBL" id="KCZ79895.1"/>
    </source>
</evidence>
<dbReference type="InterPro" id="IPR001357">
    <property type="entry name" value="BRCT_dom"/>
</dbReference>
<dbReference type="InterPro" id="IPR036420">
    <property type="entry name" value="BRCT_dom_sf"/>
</dbReference>
<dbReference type="GO" id="GO:0005634">
    <property type="term" value="C:nucleus"/>
    <property type="evidence" value="ECO:0007669"/>
    <property type="project" value="TreeGrafter"/>
</dbReference>
<evidence type="ECO:0000313" key="3">
    <source>
        <dbReference type="Proteomes" id="UP000030655"/>
    </source>
</evidence>
<dbReference type="SUPFAM" id="SSF52113">
    <property type="entry name" value="BRCT domain"/>
    <property type="match status" value="3"/>
</dbReference>
<dbReference type="GO" id="GO:1990166">
    <property type="term" value="P:protein localization to site of double-strand break"/>
    <property type="evidence" value="ECO:0007669"/>
    <property type="project" value="TreeGrafter"/>
</dbReference>